<dbReference type="SMART" id="SM00382">
    <property type="entry name" value="AAA"/>
    <property type="match status" value="1"/>
</dbReference>
<reference evidence="7 8" key="1">
    <citation type="submission" date="2018-09" db="EMBL/GenBank/DDBJ databases">
        <authorList>
            <person name="Wang Z."/>
        </authorList>
    </citation>
    <scope>NUCLEOTIDE SEQUENCE [LARGE SCALE GENOMIC DNA]</scope>
    <source>
        <strain evidence="7 8">ALS 81</strain>
    </source>
</reference>
<dbReference type="CDD" id="cd00009">
    <property type="entry name" value="AAA"/>
    <property type="match status" value="1"/>
</dbReference>
<accession>A0A420EJU8</accession>
<evidence type="ECO:0000256" key="4">
    <source>
        <dbReference type="ARBA" id="ARBA00023125"/>
    </source>
</evidence>
<dbReference type="SUPFAM" id="SSF46689">
    <property type="entry name" value="Homeodomain-like"/>
    <property type="match status" value="1"/>
</dbReference>
<dbReference type="FunFam" id="3.40.50.300:FF:000006">
    <property type="entry name" value="DNA-binding transcriptional regulator NtrC"/>
    <property type="match status" value="1"/>
</dbReference>
<evidence type="ECO:0000256" key="2">
    <source>
        <dbReference type="ARBA" id="ARBA00022840"/>
    </source>
</evidence>
<keyword evidence="3" id="KW-0805">Transcription regulation</keyword>
<dbReference type="InterPro" id="IPR029016">
    <property type="entry name" value="GAF-like_dom_sf"/>
</dbReference>
<dbReference type="GO" id="GO:0006355">
    <property type="term" value="P:regulation of DNA-templated transcription"/>
    <property type="evidence" value="ECO:0007669"/>
    <property type="project" value="InterPro"/>
</dbReference>
<comment type="caution">
    <text evidence="7">The sequence shown here is derived from an EMBL/GenBank/DDBJ whole genome shotgun (WGS) entry which is preliminary data.</text>
</comment>
<proteinExistence type="predicted"/>
<dbReference type="Pfam" id="PF00158">
    <property type="entry name" value="Sigma54_activat"/>
    <property type="match status" value="1"/>
</dbReference>
<dbReference type="PRINTS" id="PR01590">
    <property type="entry name" value="HTHFIS"/>
</dbReference>
<name>A0A420EJU8_9ALTE</name>
<sequence length="599" mass="67612">MPMITLQESNSWLTHSWQRSQAAGLLRDSTPELIKVDRSELQSNQHHARELINACETAALPLFIQAMAHSASRLILADPQGMILGSWGQEHFSKRLVDIALEPGVFWQEQHKGTNAIGTALSEQSLVTILGDQHFLHQNKFLSCTAHPIFDSTGQLVGVIDVTTEQAIHQYDTQLLVRQIAQCIENQLMIESPSAFYQMKVAIDPKLLTSGWQGLVIADSNQKIIACNRTAQRLYPKRSILGSQLSELTGLEDMLNFKGPEFDASNTLYFELTQQRQQNSHVKARPAPIEKPSHSYSRDDNLQRSFEQALCVIDEDIPLLIYGESGVGKEHFVRNLHQQSERANQALVAINCGALSSNLIESELFGYVDGAFTGAKRNGSKGKIRQAQQGILFLDEIGDLPLSAQTRLLRVLQERELSPLGSEQSYPVDIRIVAATHTSLEKLCEQGLFREDLFFRLCGLQLELPALRDRSDLEAMVTDVFNKHSHISQVLEPELKRQLIEYHWPGNIRQLQSLLQTACVLTRHKASLTWQDLPKHQQDLITNQAQNKVSKNHLEDEMSLAIKRCYQQHRGNISQTAKALGIGRSTLYRKIKRFEIKLE</sequence>
<evidence type="ECO:0000259" key="6">
    <source>
        <dbReference type="PROSITE" id="PS50045"/>
    </source>
</evidence>
<dbReference type="Pfam" id="PF01590">
    <property type="entry name" value="GAF"/>
    <property type="match status" value="1"/>
</dbReference>
<protein>
    <submittedName>
        <fullName evidence="7">Sigma-54-dependent Fis family transcriptional regulator</fullName>
    </submittedName>
</protein>
<dbReference type="PANTHER" id="PTHR32071">
    <property type="entry name" value="TRANSCRIPTIONAL REGULATORY PROTEIN"/>
    <property type="match status" value="1"/>
</dbReference>
<dbReference type="SUPFAM" id="SSF52540">
    <property type="entry name" value="P-loop containing nucleoside triphosphate hydrolases"/>
    <property type="match status" value="1"/>
</dbReference>
<evidence type="ECO:0000313" key="8">
    <source>
        <dbReference type="Proteomes" id="UP000286482"/>
    </source>
</evidence>
<dbReference type="PANTHER" id="PTHR32071:SF77">
    <property type="entry name" value="TRANSCRIPTIONAL REGULATORY PROTEIN"/>
    <property type="match status" value="1"/>
</dbReference>
<dbReference type="InterPro" id="IPR003018">
    <property type="entry name" value="GAF"/>
</dbReference>
<dbReference type="Pfam" id="PF25601">
    <property type="entry name" value="AAA_lid_14"/>
    <property type="match status" value="1"/>
</dbReference>
<dbReference type="AlphaFoldDB" id="A0A420EJU8"/>
<dbReference type="GO" id="GO:0005524">
    <property type="term" value="F:ATP binding"/>
    <property type="evidence" value="ECO:0007669"/>
    <property type="project" value="UniProtKB-KW"/>
</dbReference>
<keyword evidence="1" id="KW-0547">Nucleotide-binding</keyword>
<evidence type="ECO:0000313" key="7">
    <source>
        <dbReference type="EMBL" id="RKF20930.1"/>
    </source>
</evidence>
<keyword evidence="4" id="KW-0238">DNA-binding</keyword>
<dbReference type="InterPro" id="IPR058031">
    <property type="entry name" value="AAA_lid_NorR"/>
</dbReference>
<dbReference type="Gene3D" id="3.30.450.40">
    <property type="match status" value="1"/>
</dbReference>
<dbReference type="Proteomes" id="UP000286482">
    <property type="component" value="Unassembled WGS sequence"/>
</dbReference>
<dbReference type="GO" id="GO:0043565">
    <property type="term" value="F:sequence-specific DNA binding"/>
    <property type="evidence" value="ECO:0007669"/>
    <property type="project" value="InterPro"/>
</dbReference>
<dbReference type="InterPro" id="IPR003593">
    <property type="entry name" value="AAA+_ATPase"/>
</dbReference>
<evidence type="ECO:0000256" key="3">
    <source>
        <dbReference type="ARBA" id="ARBA00023015"/>
    </source>
</evidence>
<feature type="domain" description="Sigma-54 factor interaction" evidence="6">
    <location>
        <begin position="295"/>
        <end position="520"/>
    </location>
</feature>
<dbReference type="InterPro" id="IPR002197">
    <property type="entry name" value="HTH_Fis"/>
</dbReference>
<dbReference type="Gene3D" id="1.10.10.60">
    <property type="entry name" value="Homeodomain-like"/>
    <property type="match status" value="1"/>
</dbReference>
<dbReference type="Gene3D" id="3.40.50.300">
    <property type="entry name" value="P-loop containing nucleotide triphosphate hydrolases"/>
    <property type="match status" value="1"/>
</dbReference>
<dbReference type="InterPro" id="IPR009057">
    <property type="entry name" value="Homeodomain-like_sf"/>
</dbReference>
<dbReference type="PROSITE" id="PS00675">
    <property type="entry name" value="SIGMA54_INTERACT_1"/>
    <property type="match status" value="1"/>
</dbReference>
<dbReference type="EMBL" id="RAQO01000003">
    <property type="protein sequence ID" value="RKF20930.1"/>
    <property type="molecule type" value="Genomic_DNA"/>
</dbReference>
<dbReference type="PROSITE" id="PS50045">
    <property type="entry name" value="SIGMA54_INTERACT_4"/>
    <property type="match status" value="1"/>
</dbReference>
<organism evidence="7 8">
    <name type="scientific">Alginatibacterium sediminis</name>
    <dbReference type="NCBI Taxonomy" id="2164068"/>
    <lineage>
        <taxon>Bacteria</taxon>
        <taxon>Pseudomonadati</taxon>
        <taxon>Pseudomonadota</taxon>
        <taxon>Gammaproteobacteria</taxon>
        <taxon>Alteromonadales</taxon>
        <taxon>Alteromonadaceae</taxon>
        <taxon>Alginatibacterium</taxon>
    </lineage>
</organism>
<keyword evidence="8" id="KW-1185">Reference proteome</keyword>
<evidence type="ECO:0000256" key="1">
    <source>
        <dbReference type="ARBA" id="ARBA00022741"/>
    </source>
</evidence>
<evidence type="ECO:0000256" key="5">
    <source>
        <dbReference type="ARBA" id="ARBA00023163"/>
    </source>
</evidence>
<keyword evidence="2" id="KW-0067">ATP-binding</keyword>
<dbReference type="Pfam" id="PF02954">
    <property type="entry name" value="HTH_8"/>
    <property type="match status" value="1"/>
</dbReference>
<dbReference type="InterPro" id="IPR025662">
    <property type="entry name" value="Sigma_54_int_dom_ATP-bd_1"/>
</dbReference>
<dbReference type="InterPro" id="IPR027417">
    <property type="entry name" value="P-loop_NTPase"/>
</dbReference>
<dbReference type="InterPro" id="IPR002078">
    <property type="entry name" value="Sigma_54_int"/>
</dbReference>
<keyword evidence="5" id="KW-0804">Transcription</keyword>
<dbReference type="Gene3D" id="1.10.8.60">
    <property type="match status" value="1"/>
</dbReference>
<gene>
    <name evidence="7" type="ORF">DBZ36_03030</name>
</gene>